<evidence type="ECO:0000256" key="3">
    <source>
        <dbReference type="ARBA" id="ARBA00022801"/>
    </source>
</evidence>
<evidence type="ECO:0000256" key="2">
    <source>
        <dbReference type="ARBA" id="ARBA00022487"/>
    </source>
</evidence>
<evidence type="ECO:0000313" key="6">
    <source>
        <dbReference type="Proteomes" id="UP000186919"/>
    </source>
</evidence>
<keyword evidence="3" id="KW-0378">Hydrolase</keyword>
<dbReference type="EMBL" id="LQYE01000007">
    <property type="protein sequence ID" value="OAT69411.1"/>
    <property type="molecule type" value="Genomic_DNA"/>
</dbReference>
<name>A0A179VEG4_9MYCO</name>
<evidence type="ECO:0000313" key="5">
    <source>
        <dbReference type="EMBL" id="OAT69411.1"/>
    </source>
</evidence>
<protein>
    <submittedName>
        <fullName evidence="5">Cutinase</fullName>
    </submittedName>
</protein>
<dbReference type="PANTHER" id="PTHR33630">
    <property type="entry name" value="CUTINASE RV1984C-RELATED-RELATED"/>
    <property type="match status" value="1"/>
</dbReference>
<dbReference type="RefSeq" id="WP_064628994.1">
    <property type="nucleotide sequence ID" value="NZ_LQYE01000007.1"/>
</dbReference>
<evidence type="ECO:0000256" key="1">
    <source>
        <dbReference type="ARBA" id="ARBA00007534"/>
    </source>
</evidence>
<dbReference type="SMART" id="SM01110">
    <property type="entry name" value="Cutinase"/>
    <property type="match status" value="1"/>
</dbReference>
<evidence type="ECO:0000256" key="4">
    <source>
        <dbReference type="ARBA" id="ARBA00023157"/>
    </source>
</evidence>
<reference evidence="5 6" key="1">
    <citation type="submission" date="2016-01" db="EMBL/GenBank/DDBJ databases">
        <title>Mycobacterium immunogenum strain CD11_6 genome sequencing and assembly.</title>
        <authorList>
            <person name="Kaur G."/>
            <person name="Nair G.R."/>
            <person name="Mayilraj S."/>
        </authorList>
    </citation>
    <scope>NUCLEOTIDE SEQUENCE [LARGE SCALE GENOMIC DNA]</scope>
    <source>
        <strain evidence="5 6">CD11-6</strain>
    </source>
</reference>
<accession>A0A179VEG4</accession>
<proteinExistence type="inferred from homology"/>
<comment type="caution">
    <text evidence="5">The sequence shown here is derived from an EMBL/GenBank/DDBJ whole genome shotgun (WGS) entry which is preliminary data.</text>
</comment>
<dbReference type="GO" id="GO:0052689">
    <property type="term" value="F:carboxylic ester hydrolase activity"/>
    <property type="evidence" value="ECO:0007669"/>
    <property type="project" value="UniProtKB-KW"/>
</dbReference>
<dbReference type="Proteomes" id="UP000186919">
    <property type="component" value="Unassembled WGS sequence"/>
</dbReference>
<dbReference type="InterPro" id="IPR000675">
    <property type="entry name" value="Cutinase/axe"/>
</dbReference>
<dbReference type="SUPFAM" id="SSF53474">
    <property type="entry name" value="alpha/beta-Hydrolases"/>
    <property type="match status" value="1"/>
</dbReference>
<keyword evidence="4" id="KW-1015">Disulfide bond</keyword>
<gene>
    <name evidence="5" type="ORF">AWB85_21475</name>
</gene>
<dbReference type="Gene3D" id="3.40.50.1820">
    <property type="entry name" value="alpha/beta hydrolase"/>
    <property type="match status" value="1"/>
</dbReference>
<keyword evidence="2" id="KW-0719">Serine esterase</keyword>
<dbReference type="Pfam" id="PF01083">
    <property type="entry name" value="Cutinase"/>
    <property type="match status" value="1"/>
</dbReference>
<comment type="similarity">
    <text evidence="1">Belongs to the cutinase family.</text>
</comment>
<organism evidence="5 6">
    <name type="scientific">Mycobacteroides immunogenum</name>
    <dbReference type="NCBI Taxonomy" id="83262"/>
    <lineage>
        <taxon>Bacteria</taxon>
        <taxon>Bacillati</taxon>
        <taxon>Actinomycetota</taxon>
        <taxon>Actinomycetes</taxon>
        <taxon>Mycobacteriales</taxon>
        <taxon>Mycobacteriaceae</taxon>
        <taxon>Mycobacteroides</taxon>
    </lineage>
</organism>
<dbReference type="PANTHER" id="PTHR33630:SF9">
    <property type="entry name" value="CUTINASE 4"/>
    <property type="match status" value="1"/>
</dbReference>
<sequence>MIAIAATATNPAAAIAAACPGIEAIAVPGTTQTSADADPAKPVGVLGDILEPLKKFTKKLDTYYAPYPATIVGGTDGGGYRASKAAGIDSTNARLKQTASRCPRTVFLLSGYSQGADVAGDVAAAIGNNKGVIPANRLLGVGLVADPSQAPQGQPTIGLTRPGFGFAGVRSGGFGSLSQRNGILSVCDPRDYYCNLPQGDLVMRFIGHLGSHLDAADPAGSAQKLSTIFMAGLIAPATAAVKQILELVNDPNLIPNIIQRGIAFAQSLAQQLLWLAGPQVAAPAAELVNAATQVINLIGSRQWGAIPNLVATIGSRAATLATTLGTLRDKTSTINTSGFAAVGNGMSQPGFNTDNMATALMNAIVVASGGIGTQSTGAFGPTFSQFTAVNVANAFKHFASFINGNFHNNYQSTALDRNGHSGSQIIQKYFSNQIAKIR</sequence>
<dbReference type="AlphaFoldDB" id="A0A179VEG4"/>
<dbReference type="InterPro" id="IPR029058">
    <property type="entry name" value="AB_hydrolase_fold"/>
</dbReference>